<dbReference type="PROSITE" id="PS51318">
    <property type="entry name" value="TAT"/>
    <property type="match status" value="1"/>
</dbReference>
<evidence type="ECO:0000259" key="2">
    <source>
        <dbReference type="Pfam" id="PF14344"/>
    </source>
</evidence>
<protein>
    <submittedName>
        <fullName evidence="3">Uncharacterized protein DUF4397</fullName>
    </submittedName>
</protein>
<dbReference type="InterPro" id="IPR006311">
    <property type="entry name" value="TAT_signal"/>
</dbReference>
<organism evidence="3 4">
    <name type="scientific">Plantibacter flavus</name>
    <dbReference type="NCBI Taxonomy" id="150123"/>
    <lineage>
        <taxon>Bacteria</taxon>
        <taxon>Bacillati</taxon>
        <taxon>Actinomycetota</taxon>
        <taxon>Actinomycetes</taxon>
        <taxon>Micrococcales</taxon>
        <taxon>Microbacteriaceae</taxon>
        <taxon>Plantibacter</taxon>
    </lineage>
</organism>
<dbReference type="Proteomes" id="UP000266915">
    <property type="component" value="Unassembled WGS sequence"/>
</dbReference>
<keyword evidence="4" id="KW-1185">Reference proteome</keyword>
<evidence type="ECO:0000256" key="1">
    <source>
        <dbReference type="SAM" id="SignalP"/>
    </source>
</evidence>
<keyword evidence="1" id="KW-0732">Signal</keyword>
<sequence length="282" mass="27997">MRTTTTRRLALSGLAAVATAALIGFGTTAASAATTEAAGSGWIRVGHLSADTKTVDVKLSALSGGATVFELDDVAYGQVSPYTDLAAGTYVVSMVPAGSPDSTKPVISTNVTITAGEAATVAAYGPNKDLQTKVFEDDLTGPTEGAARIRLIQASTDVTSVDVSTSTGMPIAKGATTGTATDYASVPAGPWDLELTGGKQSAEASVNLAPGTVSTLFVLDNAAGGVTLMPVLDSSAAGDAPEGPVETGGGGLAKESSTLASVLDDLDAKLVRLVSDLGTEVS</sequence>
<evidence type="ECO:0000313" key="3">
    <source>
        <dbReference type="EMBL" id="ROR80853.1"/>
    </source>
</evidence>
<proteinExistence type="predicted"/>
<gene>
    <name evidence="3" type="ORF">EDD42_0900</name>
</gene>
<accession>A0A3N2C038</accession>
<feature type="domain" description="DUF4397" evidence="2">
    <location>
        <begin position="42"/>
        <end position="163"/>
    </location>
</feature>
<dbReference type="RefSeq" id="WP_085510193.1">
    <property type="nucleotide sequence ID" value="NZ_FXAP01000001.1"/>
</dbReference>
<name>A0A3N2C038_9MICO</name>
<dbReference type="Pfam" id="PF14344">
    <property type="entry name" value="DUF4397"/>
    <property type="match status" value="1"/>
</dbReference>
<dbReference type="EMBL" id="RKHL01000001">
    <property type="protein sequence ID" value="ROR80853.1"/>
    <property type="molecule type" value="Genomic_DNA"/>
</dbReference>
<feature type="chain" id="PRO_5018634690" evidence="1">
    <location>
        <begin position="33"/>
        <end position="282"/>
    </location>
</feature>
<reference evidence="3 4" key="1">
    <citation type="submission" date="2018-11" db="EMBL/GenBank/DDBJ databases">
        <title>Sequencing the genomes of 1000 actinobacteria strains.</title>
        <authorList>
            <person name="Klenk H.-P."/>
        </authorList>
    </citation>
    <scope>NUCLEOTIDE SEQUENCE [LARGE SCALE GENOMIC DNA]</scope>
    <source>
        <strain evidence="3 4">DSM 14012</strain>
    </source>
</reference>
<comment type="caution">
    <text evidence="3">The sequence shown here is derived from an EMBL/GenBank/DDBJ whole genome shotgun (WGS) entry which is preliminary data.</text>
</comment>
<dbReference type="InterPro" id="IPR025510">
    <property type="entry name" value="DUF4397"/>
</dbReference>
<dbReference type="AlphaFoldDB" id="A0A3N2C038"/>
<evidence type="ECO:0000313" key="4">
    <source>
        <dbReference type="Proteomes" id="UP000266915"/>
    </source>
</evidence>
<feature type="signal peptide" evidence="1">
    <location>
        <begin position="1"/>
        <end position="32"/>
    </location>
</feature>